<accession>G3U6Q1</accession>
<dbReference type="InterPro" id="IPR013320">
    <property type="entry name" value="ConA-like_dom_sf"/>
</dbReference>
<dbReference type="OMA" id="CKAFINA"/>
<dbReference type="InterPro" id="IPR001841">
    <property type="entry name" value="Znf_RING"/>
</dbReference>
<evidence type="ECO:0000313" key="8">
    <source>
        <dbReference type="Ensembl" id="ENSLAFP00000023509.1"/>
    </source>
</evidence>
<evidence type="ECO:0000313" key="9">
    <source>
        <dbReference type="Proteomes" id="UP000007646"/>
    </source>
</evidence>
<dbReference type="PANTHER" id="PTHR24103">
    <property type="entry name" value="E3 UBIQUITIN-PROTEIN LIGASE TRIM"/>
    <property type="match status" value="1"/>
</dbReference>
<dbReference type="InParanoid" id="G3U6Q1"/>
<evidence type="ECO:0000256" key="5">
    <source>
        <dbReference type="SAM" id="Coils"/>
    </source>
</evidence>
<dbReference type="Gene3D" id="3.30.40.10">
    <property type="entry name" value="Zinc/RING finger domain, C3HC4 (zinc finger)"/>
    <property type="match status" value="1"/>
</dbReference>
<name>G3U6Q1_LOXAF</name>
<dbReference type="SMART" id="SM00184">
    <property type="entry name" value="RING"/>
    <property type="match status" value="1"/>
</dbReference>
<feature type="domain" description="B box-type" evidence="7">
    <location>
        <begin position="89"/>
        <end position="130"/>
    </location>
</feature>
<dbReference type="Gene3D" id="3.30.160.60">
    <property type="entry name" value="Classic Zinc Finger"/>
    <property type="match status" value="1"/>
</dbReference>
<keyword evidence="1" id="KW-0479">Metal-binding</keyword>
<dbReference type="PROSITE" id="PS00518">
    <property type="entry name" value="ZF_RING_1"/>
    <property type="match status" value="1"/>
</dbReference>
<reference evidence="8" key="2">
    <citation type="submission" date="2025-08" db="UniProtKB">
        <authorList>
            <consortium name="Ensembl"/>
        </authorList>
    </citation>
    <scope>IDENTIFICATION</scope>
    <source>
        <strain evidence="8">Isolate ISIS603380</strain>
    </source>
</reference>
<evidence type="ECO:0000256" key="2">
    <source>
        <dbReference type="ARBA" id="ARBA00022771"/>
    </source>
</evidence>
<dbReference type="InterPro" id="IPR006574">
    <property type="entry name" value="PRY"/>
</dbReference>
<keyword evidence="3" id="KW-0862">Zinc</keyword>
<dbReference type="GO" id="GO:0008270">
    <property type="term" value="F:zinc ion binding"/>
    <property type="evidence" value="ECO:0007669"/>
    <property type="project" value="UniProtKB-KW"/>
</dbReference>
<dbReference type="InterPro" id="IPR043136">
    <property type="entry name" value="B30.2/SPRY_sf"/>
</dbReference>
<feature type="coiled-coil region" evidence="5">
    <location>
        <begin position="159"/>
        <end position="193"/>
    </location>
</feature>
<dbReference type="GeneTree" id="ENSGT00940000155329"/>
<dbReference type="Proteomes" id="UP000007646">
    <property type="component" value="Unassembled WGS sequence"/>
</dbReference>
<dbReference type="eggNOG" id="KOG2177">
    <property type="taxonomic scope" value="Eukaryota"/>
</dbReference>
<dbReference type="HOGENOM" id="CLU_013137_0_3_1"/>
<dbReference type="Ensembl" id="ENSLAFT00000029474.1">
    <property type="protein sequence ID" value="ENSLAFP00000023509.1"/>
    <property type="gene ID" value="ENSLAFG00000025555.1"/>
</dbReference>
<dbReference type="Pfam" id="PF15227">
    <property type="entry name" value="zf-C3HC4_4"/>
    <property type="match status" value="1"/>
</dbReference>
<dbReference type="InterPro" id="IPR050143">
    <property type="entry name" value="TRIM/RBCC"/>
</dbReference>
<organism evidence="8 9">
    <name type="scientific">Loxodonta africana</name>
    <name type="common">African elephant</name>
    <dbReference type="NCBI Taxonomy" id="9785"/>
    <lineage>
        <taxon>Eukaryota</taxon>
        <taxon>Metazoa</taxon>
        <taxon>Chordata</taxon>
        <taxon>Craniata</taxon>
        <taxon>Vertebrata</taxon>
        <taxon>Euteleostomi</taxon>
        <taxon>Mammalia</taxon>
        <taxon>Eutheria</taxon>
        <taxon>Afrotheria</taxon>
        <taxon>Proboscidea</taxon>
        <taxon>Elephantidae</taxon>
        <taxon>Loxodonta</taxon>
    </lineage>
</organism>
<protein>
    <recommendedName>
        <fullName evidence="10">Tripartite motif containing 62</fullName>
    </recommendedName>
</protein>
<dbReference type="SUPFAM" id="SSF49899">
    <property type="entry name" value="Concanavalin A-like lectins/glucanases"/>
    <property type="match status" value="1"/>
</dbReference>
<evidence type="ECO:0000259" key="6">
    <source>
        <dbReference type="PROSITE" id="PS50089"/>
    </source>
</evidence>
<dbReference type="PROSITE" id="PS50089">
    <property type="entry name" value="ZF_RING_2"/>
    <property type="match status" value="1"/>
</dbReference>
<dbReference type="InterPro" id="IPR017907">
    <property type="entry name" value="Znf_RING_CS"/>
</dbReference>
<dbReference type="PROSITE" id="PS50119">
    <property type="entry name" value="ZF_BBOX"/>
    <property type="match status" value="1"/>
</dbReference>
<dbReference type="InterPro" id="IPR013083">
    <property type="entry name" value="Znf_RING/FYVE/PHD"/>
</dbReference>
<evidence type="ECO:0000256" key="3">
    <source>
        <dbReference type="ARBA" id="ARBA00022833"/>
    </source>
</evidence>
<evidence type="ECO:0000256" key="4">
    <source>
        <dbReference type="PROSITE-ProRule" id="PRU00024"/>
    </source>
</evidence>
<evidence type="ECO:0000256" key="1">
    <source>
        <dbReference type="ARBA" id="ARBA00022723"/>
    </source>
</evidence>
<dbReference type="SMART" id="SM00336">
    <property type="entry name" value="BBOX"/>
    <property type="match status" value="1"/>
</dbReference>
<feature type="domain" description="RING-type" evidence="6">
    <location>
        <begin position="13"/>
        <end position="53"/>
    </location>
</feature>
<evidence type="ECO:0000259" key="7">
    <source>
        <dbReference type="PROSITE" id="PS50119"/>
    </source>
</evidence>
<evidence type="ECO:0008006" key="10">
    <source>
        <dbReference type="Google" id="ProtNLM"/>
    </source>
</evidence>
<sequence>AASLANLQAEVSCLICLEYLRNSVTIDCGHNFCCCCIHQCWEGLEDIFPCPTCLHHCYKENLQNNTQLYHITDIVKQLPNKRTKRKWQEEKALCGKHNQVLVLFCEQDLELLCPQCRMSSDHKNHYLMPIEQAGTSHRKKLKRYTESLREQAEDAEDGLEMQVSKLFELRQKVENLRRELNEFNQLKNFLHQEWDAILQEKNGEEKLIGNNSQISDHFSVLKNLLSGAAEKCVWADLDLRIGIESICNRCKNLKTPGNISGSKKRISTFKEDLTLDPETVHPLTISEDRKNIPYNPKRFAFIPAVLSSEGCDVGRYYCICKGSFPRNGIMSPSAKDGCWQIQQATLIHGTWDTEQVIRIGIFLDYDLGEVLFYSWDNRSYNYTITVTFTEKPRPYFSLGSTSNSLTTYINRSTDIISY</sequence>
<dbReference type="AlphaFoldDB" id="G3U6Q1"/>
<keyword evidence="2 4" id="KW-0863">Zinc-finger</keyword>
<dbReference type="Pfam" id="PF00643">
    <property type="entry name" value="zf-B_box"/>
    <property type="match status" value="1"/>
</dbReference>
<dbReference type="InterPro" id="IPR000315">
    <property type="entry name" value="Znf_B-box"/>
</dbReference>
<dbReference type="SUPFAM" id="SSF57845">
    <property type="entry name" value="B-box zinc-binding domain"/>
    <property type="match status" value="1"/>
</dbReference>
<reference evidence="8 9" key="1">
    <citation type="submission" date="2009-06" db="EMBL/GenBank/DDBJ databases">
        <title>The Genome Sequence of Loxodonta africana (African elephant).</title>
        <authorList>
            <person name="Di Palma F."/>
            <person name="Heiman D."/>
            <person name="Young S."/>
            <person name="Johnson J."/>
            <person name="Lander E.S."/>
            <person name="Lindblad-Toh K."/>
        </authorList>
    </citation>
    <scope>NUCLEOTIDE SEQUENCE [LARGE SCALE GENOMIC DNA]</scope>
    <source>
        <strain evidence="8 9">Isolate ISIS603380</strain>
    </source>
</reference>
<dbReference type="SMART" id="SM00589">
    <property type="entry name" value="PRY"/>
    <property type="match status" value="1"/>
</dbReference>
<keyword evidence="5" id="KW-0175">Coiled coil</keyword>
<keyword evidence="9" id="KW-1185">Reference proteome</keyword>
<dbReference type="Gene3D" id="2.60.120.920">
    <property type="match status" value="1"/>
</dbReference>
<reference evidence="8" key="3">
    <citation type="submission" date="2025-09" db="UniProtKB">
        <authorList>
            <consortium name="Ensembl"/>
        </authorList>
    </citation>
    <scope>IDENTIFICATION</scope>
    <source>
        <strain evidence="8">Isolate ISIS603380</strain>
    </source>
</reference>
<dbReference type="SUPFAM" id="SSF57850">
    <property type="entry name" value="RING/U-box"/>
    <property type="match status" value="1"/>
</dbReference>
<proteinExistence type="predicted"/>